<evidence type="ECO:0000256" key="3">
    <source>
        <dbReference type="ARBA" id="ARBA00022829"/>
    </source>
</evidence>
<proteinExistence type="predicted"/>
<dbReference type="PANTHER" id="PTHR34298:SF2">
    <property type="entry name" value="SEGREGATION AND CONDENSATION PROTEIN B"/>
    <property type="match status" value="1"/>
</dbReference>
<dbReference type="InterPro" id="IPR036390">
    <property type="entry name" value="WH_DNA-bd_sf"/>
</dbReference>
<evidence type="ECO:0000256" key="5">
    <source>
        <dbReference type="SAM" id="MobiDB-lite"/>
    </source>
</evidence>
<evidence type="ECO:0000256" key="2">
    <source>
        <dbReference type="ARBA" id="ARBA00022618"/>
    </source>
</evidence>
<dbReference type="Proteomes" id="UP000440668">
    <property type="component" value="Unassembled WGS sequence"/>
</dbReference>
<reference evidence="6 7" key="1">
    <citation type="submission" date="2019-11" db="EMBL/GenBank/DDBJ databases">
        <title>Cellulosimicrobium composti sp. nov. isolated from a compost.</title>
        <authorList>
            <person name="Yang Y."/>
        </authorList>
    </citation>
    <scope>NUCLEOTIDE SEQUENCE [LARGE SCALE GENOMIC DNA]</scope>
    <source>
        <strain evidence="6 7">BIT-GX5</strain>
    </source>
</reference>
<dbReference type="PANTHER" id="PTHR34298">
    <property type="entry name" value="SEGREGATION AND CONDENSATION PROTEIN B"/>
    <property type="match status" value="1"/>
</dbReference>
<accession>A0A6N7ZJM6</accession>
<evidence type="ECO:0000313" key="6">
    <source>
        <dbReference type="EMBL" id="MTG89691.1"/>
    </source>
</evidence>
<gene>
    <name evidence="6" type="ORF">GJV82_12155</name>
</gene>
<dbReference type="InterPro" id="IPR036388">
    <property type="entry name" value="WH-like_DNA-bd_sf"/>
</dbReference>
<keyword evidence="4" id="KW-0131">Cell cycle</keyword>
<dbReference type="Pfam" id="PF04079">
    <property type="entry name" value="SMC_ScpB"/>
    <property type="match status" value="1"/>
</dbReference>
<dbReference type="SUPFAM" id="SSF46785">
    <property type="entry name" value="Winged helix' DNA-binding domain"/>
    <property type="match status" value="2"/>
</dbReference>
<dbReference type="GO" id="GO:0051304">
    <property type="term" value="P:chromosome separation"/>
    <property type="evidence" value="ECO:0007669"/>
    <property type="project" value="InterPro"/>
</dbReference>
<comment type="caution">
    <text evidence="6">The sequence shown here is derived from an EMBL/GenBank/DDBJ whole genome shotgun (WGS) entry which is preliminary data.</text>
</comment>
<feature type="region of interest" description="Disordered" evidence="5">
    <location>
        <begin position="1"/>
        <end position="27"/>
    </location>
</feature>
<feature type="compositionally biased region" description="Basic and acidic residues" evidence="5">
    <location>
        <begin position="259"/>
        <end position="273"/>
    </location>
</feature>
<feature type="compositionally biased region" description="Low complexity" evidence="5">
    <location>
        <begin position="1"/>
        <end position="14"/>
    </location>
</feature>
<name>A0A6N7ZJM6_9MICO</name>
<evidence type="ECO:0000313" key="7">
    <source>
        <dbReference type="Proteomes" id="UP000440668"/>
    </source>
</evidence>
<protein>
    <submittedName>
        <fullName evidence="6">Segregation and condensation protein B</fullName>
    </submittedName>
</protein>
<dbReference type="AlphaFoldDB" id="A0A6N7ZJM6"/>
<dbReference type="InterPro" id="IPR005234">
    <property type="entry name" value="ScpB_csome_segregation"/>
</dbReference>
<dbReference type="GO" id="GO:0051301">
    <property type="term" value="P:cell division"/>
    <property type="evidence" value="ECO:0007669"/>
    <property type="project" value="UniProtKB-KW"/>
</dbReference>
<evidence type="ECO:0000256" key="1">
    <source>
        <dbReference type="ARBA" id="ARBA00022490"/>
    </source>
</evidence>
<feature type="region of interest" description="Disordered" evidence="5">
    <location>
        <begin position="225"/>
        <end position="273"/>
    </location>
</feature>
<dbReference type="Gene3D" id="1.10.10.10">
    <property type="entry name" value="Winged helix-like DNA-binding domain superfamily/Winged helix DNA-binding domain"/>
    <property type="match status" value="2"/>
</dbReference>
<evidence type="ECO:0000256" key="4">
    <source>
        <dbReference type="ARBA" id="ARBA00023306"/>
    </source>
</evidence>
<keyword evidence="2" id="KW-0132">Cell division</keyword>
<dbReference type="EMBL" id="WMKA01000027">
    <property type="protein sequence ID" value="MTG89691.1"/>
    <property type="molecule type" value="Genomic_DNA"/>
</dbReference>
<keyword evidence="3" id="KW-0159">Chromosome partition</keyword>
<keyword evidence="1" id="KW-0963">Cytoplasm</keyword>
<organism evidence="6 7">
    <name type="scientific">Cellulosimicrobium composti</name>
    <dbReference type="NCBI Taxonomy" id="2672572"/>
    <lineage>
        <taxon>Bacteria</taxon>
        <taxon>Bacillati</taxon>
        <taxon>Actinomycetota</taxon>
        <taxon>Actinomycetes</taxon>
        <taxon>Micrococcales</taxon>
        <taxon>Promicromonosporaceae</taxon>
        <taxon>Cellulosimicrobium</taxon>
    </lineage>
</organism>
<sequence length="273" mass="27770">MTQPDAPTGAPTLAGPGGAEPGASPEAAVPDVHDLPGGLPSALEAVLMVADEPVPAVELAAALAVPVDAVLDALHDLAAEYRGDDGGRPRGFELREAGGGWRVYSAPAHAELVGRFVQGGQTARLTQAALETLAVIAYRQPVSRGQVSAVRGVNVDGVVRTLVARGLVAEVGQDPHTGAGLFGTTGYFLERMGFTSLDELPPLAPHLPDMDDLEGLDGLADLRAPVRRDGPAAPPTGTSQDAADDEGGAPALAPLLHDVASDATHEPTDEGHA</sequence>